<dbReference type="GO" id="GO:0043190">
    <property type="term" value="C:ATP-binding cassette (ABC) transporter complex"/>
    <property type="evidence" value="ECO:0007669"/>
    <property type="project" value="InterPro"/>
</dbReference>
<organism evidence="3 4">
    <name type="scientific">Sporosarcina newyorkensis</name>
    <dbReference type="NCBI Taxonomy" id="759851"/>
    <lineage>
        <taxon>Bacteria</taxon>
        <taxon>Bacillati</taxon>
        <taxon>Bacillota</taxon>
        <taxon>Bacilli</taxon>
        <taxon>Bacillales</taxon>
        <taxon>Caryophanaceae</taxon>
        <taxon>Sporosarcina</taxon>
    </lineage>
</organism>
<feature type="signal peptide" evidence="1">
    <location>
        <begin position="1"/>
        <end position="24"/>
    </location>
</feature>
<dbReference type="RefSeq" id="WP_078818154.1">
    <property type="nucleotide sequence ID" value="NZ_FUYJ01000006.1"/>
</dbReference>
<dbReference type="GO" id="GO:0022857">
    <property type="term" value="F:transmembrane transporter activity"/>
    <property type="evidence" value="ECO:0007669"/>
    <property type="project" value="InterPro"/>
</dbReference>
<gene>
    <name evidence="3" type="ORF">SAMN04244570_2934</name>
</gene>
<dbReference type="Pfam" id="PF04069">
    <property type="entry name" value="OpuAC"/>
    <property type="match status" value="1"/>
</dbReference>
<dbReference type="EMBL" id="FUYJ01000006">
    <property type="protein sequence ID" value="SKB02380.1"/>
    <property type="molecule type" value="Genomic_DNA"/>
</dbReference>
<dbReference type="SUPFAM" id="SSF53850">
    <property type="entry name" value="Periplasmic binding protein-like II"/>
    <property type="match status" value="1"/>
</dbReference>
<sequence length="330" mass="37297">MRKFTFLFSVFALLLLTACGNSVSKDSISVIKLADAGWDSIRVHNSITQLILEEGYGYDTEVTNGTSTAVFQALQQGDIQIYTEIWTDNMEDIYTSAIDKGDIVKLSTNFDDNSQGLYVPTYVIKGDQERGIEPMAPDLKTVEDLAKYPELFKDPENPEMGRIIGAPSSWVVSKHLAEKMKTYGLDKTFTYLAPGSDSSIIADLVSAYKKGEPWVGYYWSPTWVTATYDLTLLEDHPFDQEIWDKEKGTEFPPNDVVVGIHKDLQTQAPEVVDFLKNYETSNDLTEEMLNYMGENEADPDETAKWFMKEHEDIWTSWVPDDIAEKVKAAL</sequence>
<evidence type="ECO:0000259" key="2">
    <source>
        <dbReference type="Pfam" id="PF04069"/>
    </source>
</evidence>
<dbReference type="CDD" id="cd13641">
    <property type="entry name" value="PBP2_HisX_like"/>
    <property type="match status" value="1"/>
</dbReference>
<evidence type="ECO:0000256" key="1">
    <source>
        <dbReference type="SAM" id="SignalP"/>
    </source>
</evidence>
<name>A0A1T4YL05_9BACL</name>
<dbReference type="InterPro" id="IPR007210">
    <property type="entry name" value="ABC_Gly_betaine_transp_sub-bd"/>
</dbReference>
<reference evidence="4" key="1">
    <citation type="submission" date="2017-02" db="EMBL/GenBank/DDBJ databases">
        <authorList>
            <person name="Varghese N."/>
            <person name="Submissions S."/>
        </authorList>
    </citation>
    <scope>NUCLEOTIDE SEQUENCE [LARGE SCALE GENOMIC DNA]</scope>
    <source>
        <strain evidence="4">DSM 23966</strain>
    </source>
</reference>
<proteinExistence type="predicted"/>
<accession>A0A1T4YL05</accession>
<dbReference type="AlphaFoldDB" id="A0A1T4YL05"/>
<dbReference type="Proteomes" id="UP000190042">
    <property type="component" value="Unassembled WGS sequence"/>
</dbReference>
<dbReference type="PROSITE" id="PS51257">
    <property type="entry name" value="PROKAR_LIPOPROTEIN"/>
    <property type="match status" value="1"/>
</dbReference>
<keyword evidence="4" id="KW-1185">Reference proteome</keyword>
<evidence type="ECO:0000313" key="3">
    <source>
        <dbReference type="EMBL" id="SKB02380.1"/>
    </source>
</evidence>
<keyword evidence="1" id="KW-0732">Signal</keyword>
<evidence type="ECO:0000313" key="4">
    <source>
        <dbReference type="Proteomes" id="UP000190042"/>
    </source>
</evidence>
<feature type="chain" id="PRO_5012549638" evidence="1">
    <location>
        <begin position="25"/>
        <end position="330"/>
    </location>
</feature>
<feature type="domain" description="ABC-type glycine betaine transport system substrate-binding" evidence="2">
    <location>
        <begin position="31"/>
        <end position="309"/>
    </location>
</feature>
<dbReference type="Gene3D" id="3.40.190.100">
    <property type="entry name" value="Glycine betaine-binding periplasmic protein, domain 2"/>
    <property type="match status" value="1"/>
</dbReference>
<dbReference type="Gene3D" id="3.40.190.10">
    <property type="entry name" value="Periplasmic binding protein-like II"/>
    <property type="match status" value="1"/>
</dbReference>
<protein>
    <submittedName>
        <fullName evidence="3">Glycine betaine/proline transport system substrate-binding protein</fullName>
    </submittedName>
</protein>